<dbReference type="Pfam" id="PF14334">
    <property type="entry name" value="DUF4390"/>
    <property type="match status" value="1"/>
</dbReference>
<dbReference type="GeneID" id="56439960"/>
<proteinExistence type="predicted"/>
<organism evidence="1 2">
    <name type="scientific">Brachyspira pilosicoli P43/6/78</name>
    <dbReference type="NCBI Taxonomy" id="1042417"/>
    <lineage>
        <taxon>Bacteria</taxon>
        <taxon>Pseudomonadati</taxon>
        <taxon>Spirochaetota</taxon>
        <taxon>Spirochaetia</taxon>
        <taxon>Brachyspirales</taxon>
        <taxon>Brachyspiraceae</taxon>
        <taxon>Brachyspira</taxon>
    </lineage>
</organism>
<evidence type="ECO:0008006" key="3">
    <source>
        <dbReference type="Google" id="ProtNLM"/>
    </source>
</evidence>
<dbReference type="AlphaFoldDB" id="A0A3B6VLY7"/>
<accession>A0A3B6VLY7</accession>
<name>A0A3B6VLY7_BRAPL</name>
<gene>
    <name evidence="1" type="ORF">BPP43_08100</name>
</gene>
<protein>
    <recommendedName>
        <fullName evidence="3">DUF4390 domain-containing protein</fullName>
    </recommendedName>
</protein>
<dbReference type="KEGG" id="bpip:BPP43_08100"/>
<keyword evidence="2" id="KW-1185">Reference proteome</keyword>
<evidence type="ECO:0000313" key="1">
    <source>
        <dbReference type="EMBL" id="AGA66820.1"/>
    </source>
</evidence>
<dbReference type="InterPro" id="IPR025500">
    <property type="entry name" value="DUF4390"/>
</dbReference>
<dbReference type="Proteomes" id="UP000010793">
    <property type="component" value="Chromosome"/>
</dbReference>
<dbReference type="EMBL" id="CP002873">
    <property type="protein sequence ID" value="AGA66820.1"/>
    <property type="molecule type" value="Genomic_DNA"/>
</dbReference>
<reference evidence="1 2" key="1">
    <citation type="journal article" date="2013" name="Genome Announc.">
        <title>Complete Genome Sequence of the Porcine Strain Brachyspira pilosicoli P43/6/78(T.).</title>
        <authorList>
            <person name="Lin C."/>
            <person name="den Bakker H.C."/>
            <person name="Suzuki H."/>
            <person name="Lefebure T."/>
            <person name="Ponnala L."/>
            <person name="Sun Q."/>
            <person name="Stanhope M.J."/>
            <person name="Wiedmann M."/>
            <person name="Duhamel G.E."/>
        </authorList>
    </citation>
    <scope>NUCLEOTIDE SEQUENCE [LARGE SCALE GENOMIC DNA]</scope>
    <source>
        <strain evidence="1 2">P43/6/78</strain>
    </source>
</reference>
<evidence type="ECO:0000313" key="2">
    <source>
        <dbReference type="Proteomes" id="UP000010793"/>
    </source>
</evidence>
<sequence>MKYVLTLFIIISFQLYPYELRLYFARANIYNNTLYANVYIGNDMVFYNNIKRYLDNGIITTFNFRVNLFKENLLLDDSIKDAHFFRRMYYDFFTKEYVIYNSQTMAETRNTNFYELIRNTSQINRVDIINTNNLDINSKYYFKTRLSIQFENAYPYLNAFFNMITPLQYRIKWLKSNNFYLDELS</sequence>
<dbReference type="RefSeq" id="WP_013244330.1">
    <property type="nucleotide sequence ID" value="NC_019908.1"/>
</dbReference>